<feature type="compositionally biased region" description="Polar residues" evidence="1">
    <location>
        <begin position="265"/>
        <end position="276"/>
    </location>
</feature>
<keyword evidence="3" id="KW-1185">Reference proteome</keyword>
<feature type="compositionally biased region" description="Low complexity" evidence="1">
    <location>
        <begin position="1070"/>
        <end position="1083"/>
    </location>
</feature>
<feature type="compositionally biased region" description="Basic and acidic residues" evidence="1">
    <location>
        <begin position="544"/>
        <end position="555"/>
    </location>
</feature>
<dbReference type="EnsemblPlants" id="OMERI05G00650.1">
    <property type="protein sequence ID" value="OMERI05G00650.1"/>
    <property type="gene ID" value="OMERI05G00650"/>
</dbReference>
<feature type="region of interest" description="Disordered" evidence="1">
    <location>
        <begin position="1020"/>
        <end position="1097"/>
    </location>
</feature>
<feature type="compositionally biased region" description="Basic and acidic residues" evidence="1">
    <location>
        <begin position="1055"/>
        <end position="1068"/>
    </location>
</feature>
<feature type="compositionally biased region" description="Polar residues" evidence="1">
    <location>
        <begin position="160"/>
        <end position="174"/>
    </location>
</feature>
<dbReference type="PANTHER" id="PTHR31115:SF2">
    <property type="entry name" value="OS05G0107300 PROTEIN"/>
    <property type="match status" value="1"/>
</dbReference>
<feature type="compositionally biased region" description="Polar residues" evidence="1">
    <location>
        <begin position="311"/>
        <end position="322"/>
    </location>
</feature>
<proteinExistence type="predicted"/>
<dbReference type="Proteomes" id="UP000008021">
    <property type="component" value="Chromosome 5"/>
</dbReference>
<dbReference type="eggNOG" id="ENOG502QQJ5">
    <property type="taxonomic scope" value="Eukaryota"/>
</dbReference>
<organism evidence="2">
    <name type="scientific">Oryza meridionalis</name>
    <dbReference type="NCBI Taxonomy" id="40149"/>
    <lineage>
        <taxon>Eukaryota</taxon>
        <taxon>Viridiplantae</taxon>
        <taxon>Streptophyta</taxon>
        <taxon>Embryophyta</taxon>
        <taxon>Tracheophyta</taxon>
        <taxon>Spermatophyta</taxon>
        <taxon>Magnoliopsida</taxon>
        <taxon>Liliopsida</taxon>
        <taxon>Poales</taxon>
        <taxon>Poaceae</taxon>
        <taxon>BOP clade</taxon>
        <taxon>Oryzoideae</taxon>
        <taxon>Oryzeae</taxon>
        <taxon>Oryzinae</taxon>
        <taxon>Oryza</taxon>
    </lineage>
</organism>
<feature type="compositionally biased region" description="Polar residues" evidence="1">
    <location>
        <begin position="343"/>
        <end position="353"/>
    </location>
</feature>
<dbReference type="Gramene" id="OMERI05G00650.1">
    <property type="protein sequence ID" value="OMERI05G00650.1"/>
    <property type="gene ID" value="OMERI05G00650"/>
</dbReference>
<feature type="compositionally biased region" description="Basic and acidic residues" evidence="1">
    <location>
        <begin position="57"/>
        <end position="70"/>
    </location>
</feature>
<feature type="compositionally biased region" description="Polar residues" evidence="1">
    <location>
        <begin position="444"/>
        <end position="459"/>
    </location>
</feature>
<feature type="region of interest" description="Disordered" evidence="1">
    <location>
        <begin position="379"/>
        <end position="406"/>
    </location>
</feature>
<protein>
    <submittedName>
        <fullName evidence="2">Uncharacterized protein</fullName>
    </submittedName>
</protein>
<evidence type="ECO:0000313" key="2">
    <source>
        <dbReference type="EnsemblPlants" id="OMERI05G00650.1"/>
    </source>
</evidence>
<evidence type="ECO:0000313" key="3">
    <source>
        <dbReference type="Proteomes" id="UP000008021"/>
    </source>
</evidence>
<feature type="compositionally biased region" description="Basic and acidic residues" evidence="1">
    <location>
        <begin position="80"/>
        <end position="100"/>
    </location>
</feature>
<feature type="region of interest" description="Disordered" evidence="1">
    <location>
        <begin position="444"/>
        <end position="584"/>
    </location>
</feature>
<evidence type="ECO:0000256" key="1">
    <source>
        <dbReference type="SAM" id="MobiDB-lite"/>
    </source>
</evidence>
<feature type="region of interest" description="Disordered" evidence="1">
    <location>
        <begin position="57"/>
        <end position="356"/>
    </location>
</feature>
<feature type="region of interest" description="Disordered" evidence="1">
    <location>
        <begin position="1"/>
        <end position="30"/>
    </location>
</feature>
<feature type="compositionally biased region" description="Low complexity" evidence="1">
    <location>
        <begin position="111"/>
        <end position="128"/>
    </location>
</feature>
<name>A0A0E0DKX5_9ORYZ</name>
<dbReference type="STRING" id="40149.A0A0E0DKX5"/>
<sequence>MAGTLRDPSAGSGGEAASTPTPPPPPVAAPFAQYLSLEPLGWVEPKHSRHGELRRALQFQADDKPQELRRIRSSVADSSSKAREKVRSMQEAVQKVDRCRNVLNRKRQRSEPAAAAAAGAEKPSGSGALRIGAQNSNSSAVMSKRVRSSLADGRLEGRGNISTRQSPLVNNEKSSLVEKEKSCGRTSGLSEDKLQGLSTGGEGWEKKLKRKRSIGTVLNRGNDADRDVKSGGQHRPANEANPRPSDGLSHRHGASAVEYAGNRMDGSSQQNSNSSRILCKTDTDHATLPNERRERYVGIEKERGMVKGNRAQASEDMQTGSISPLPKAKACRAPRTGSHGMGSASSFQRSTGGSDEWEEIPYSNKASLLGGMTNRKRSIHSNASSPPIAWVGQRPQKMSRTRRANVVSPVSNFDEVISEGSPLDTAIAAKPASTESCGVVLTKKGTSSNTQMPNTTNDIPSPVGLSESEGSAVKERKVKEKATNNGEVENEAANLVRNSAGSIVSSNKNTIPLKEELQDGGVRRQGRSGRGTMHVKEYSSSSISKEKLDAAETRKPNKGGRPGSEKNESKVGRPTMKKGSDQNDLSCFPQALNCEHTDDREELLAAVNAARGAIVGAYCGPFWKKMEPMLTFISSENLSFLKKQIDIVEELDLGMSCVPDGEYVLAPTNYSRQQTTEFSCQELVPSNSSILPEQSETNGVGLKGTIDCFSPSEENQHHVPQKIEADKWFHEMVPMEHRLLSAIVMEEDISEPNVVQRDILFEFSNSHVPCAASRFLGNELQASAISSNFGLSVDFMNSNNSSVVHQSLSNGFTSSSSFISSSSQSSVHNDNLSDEVNFVYPENGPFDNLIPQTSSLRQKPGKNFSSSPHEYQYGQMSVNDKIFIELQSIGIFPEAVPKLDDGEDNNINKMISELRKRLHDQVKQKKCKLSMLEKAIQDTKSIEERSLEQHAMNKLVERAYRKLKGGRTGSSHKAGASKSASKAAKQLALDFAKRTLLRCQKFEETKKSCFSEPSLWSVLSAPLPSSGTKSTEGVERLKHQKQDRSTLNHGGTKWNKSDREREHSRDASAKGSGTKSGRHSSGSGRSGERKNKTKPKQKIVQLLSTSGNVLARAVESVPTPAMQEPPGPAVPLGAKVTQQPRNHPENAASRLPEAPLTNLPGLFDIFAGTEGLGEQGNDISSWLTDDLDVPQDFDLSGALEIPLDDIAELGFM</sequence>
<feature type="compositionally biased region" description="Polar residues" evidence="1">
    <location>
        <begin position="496"/>
        <end position="510"/>
    </location>
</feature>
<feature type="compositionally biased region" description="Basic and acidic residues" evidence="1">
    <location>
        <begin position="279"/>
        <end position="305"/>
    </location>
</feature>
<reference evidence="2" key="1">
    <citation type="submission" date="2015-04" db="UniProtKB">
        <authorList>
            <consortium name="EnsemblPlants"/>
        </authorList>
    </citation>
    <scope>IDENTIFICATION</scope>
</reference>
<dbReference type="PANTHER" id="PTHR31115">
    <property type="entry name" value="OS05G0107300 PROTEIN"/>
    <property type="match status" value="1"/>
</dbReference>
<accession>A0A0E0DKX5</accession>
<dbReference type="AlphaFoldDB" id="A0A0E0DKX5"/>
<feature type="compositionally biased region" description="Basic and acidic residues" evidence="1">
    <location>
        <begin position="472"/>
        <end position="482"/>
    </location>
</feature>
<feature type="compositionally biased region" description="Basic and acidic residues" evidence="1">
    <location>
        <begin position="1032"/>
        <end position="1046"/>
    </location>
</feature>
<reference evidence="2" key="2">
    <citation type="submission" date="2018-05" db="EMBL/GenBank/DDBJ databases">
        <title>OmerRS3 (Oryza meridionalis Reference Sequence Version 3).</title>
        <authorList>
            <person name="Zhang J."/>
            <person name="Kudrna D."/>
            <person name="Lee S."/>
            <person name="Talag J."/>
            <person name="Welchert J."/>
            <person name="Wing R.A."/>
        </authorList>
    </citation>
    <scope>NUCLEOTIDE SEQUENCE [LARGE SCALE GENOMIC DNA]</scope>
    <source>
        <strain evidence="2">cv. OR44</strain>
    </source>
</reference>